<evidence type="ECO:0000313" key="1">
    <source>
        <dbReference type="EMBL" id="MDC7147929.1"/>
    </source>
</evidence>
<accession>A0AAW6I0E0</accession>
<dbReference type="RefSeq" id="WP_195485165.1">
    <property type="nucleotide sequence ID" value="NZ_CALEGY010000070.1"/>
</dbReference>
<sequence>MCFTKKDGISNNAYFKYNRTNNNIHIYTGFYTDDAAGYAAALFIRGYWQVQDADIKICFSSDYSRANIVATKNEQVITFVLERKEYRDDEKAPDMLY</sequence>
<protein>
    <recommendedName>
        <fullName evidence="3">Lipocalin-like domain-containing protein</fullName>
    </recommendedName>
</protein>
<proteinExistence type="predicted"/>
<gene>
    <name evidence="1" type="ORF">PQG89_00590</name>
</gene>
<evidence type="ECO:0000313" key="2">
    <source>
        <dbReference type="Proteomes" id="UP001213646"/>
    </source>
</evidence>
<dbReference type="AlphaFoldDB" id="A0AAW6I0E0"/>
<organism evidence="1 2">
    <name type="scientific">Parabacteroides johnsonii</name>
    <dbReference type="NCBI Taxonomy" id="387661"/>
    <lineage>
        <taxon>Bacteria</taxon>
        <taxon>Pseudomonadati</taxon>
        <taxon>Bacteroidota</taxon>
        <taxon>Bacteroidia</taxon>
        <taxon>Bacteroidales</taxon>
        <taxon>Tannerellaceae</taxon>
        <taxon>Parabacteroides</taxon>
    </lineage>
</organism>
<comment type="caution">
    <text evidence="1">The sequence shown here is derived from an EMBL/GenBank/DDBJ whole genome shotgun (WGS) entry which is preliminary data.</text>
</comment>
<evidence type="ECO:0008006" key="3">
    <source>
        <dbReference type="Google" id="ProtNLM"/>
    </source>
</evidence>
<dbReference type="EMBL" id="JAQPYX010000007">
    <property type="protein sequence ID" value="MDC7147929.1"/>
    <property type="molecule type" value="Genomic_DNA"/>
</dbReference>
<reference evidence="1" key="1">
    <citation type="submission" date="2023-01" db="EMBL/GenBank/DDBJ databases">
        <title>Exploring GABA producing Bacteroides strains toward improving mental health.</title>
        <authorList>
            <person name="Yousuf B."/>
            <person name="Bouhlel N.E."/>
            <person name="Mottawea W."/>
            <person name="Hammami R."/>
        </authorList>
    </citation>
    <scope>NUCLEOTIDE SEQUENCE</scope>
    <source>
        <strain evidence="1">UO.H1047</strain>
    </source>
</reference>
<dbReference type="Proteomes" id="UP001213646">
    <property type="component" value="Unassembled WGS sequence"/>
</dbReference>
<name>A0AAW6I0E0_9BACT</name>